<evidence type="ECO:0000256" key="4">
    <source>
        <dbReference type="ARBA" id="ARBA00023054"/>
    </source>
</evidence>
<feature type="region of interest" description="Disordered" evidence="6">
    <location>
        <begin position="389"/>
        <end position="411"/>
    </location>
</feature>
<dbReference type="GO" id="GO:0030313">
    <property type="term" value="C:cell envelope"/>
    <property type="evidence" value="ECO:0007669"/>
    <property type="project" value="UniProtKB-SubCell"/>
</dbReference>
<evidence type="ECO:0000256" key="2">
    <source>
        <dbReference type="ARBA" id="ARBA00009477"/>
    </source>
</evidence>
<comment type="similarity">
    <text evidence="2">Belongs to the membrane fusion protein (MFP) (TC 8.A.1) family.</text>
</comment>
<evidence type="ECO:0000256" key="3">
    <source>
        <dbReference type="ARBA" id="ARBA00022448"/>
    </source>
</evidence>
<evidence type="ECO:0000256" key="7">
    <source>
        <dbReference type="SAM" id="Phobius"/>
    </source>
</evidence>
<organism evidence="10 11">
    <name type="scientific">Alteromonas macleodii (strain English Channel 673)</name>
    <dbReference type="NCBI Taxonomy" id="1004788"/>
    <lineage>
        <taxon>Bacteria</taxon>
        <taxon>Pseudomonadati</taxon>
        <taxon>Pseudomonadota</taxon>
        <taxon>Gammaproteobacteria</taxon>
        <taxon>Alteromonadales</taxon>
        <taxon>Alteromonadaceae</taxon>
        <taxon>Alteromonas/Salinimonas group</taxon>
        <taxon>Alteromonas</taxon>
    </lineage>
</organism>
<dbReference type="PANTHER" id="PTHR30469:SF33">
    <property type="entry name" value="SLR1207 PROTEIN"/>
    <property type="match status" value="1"/>
</dbReference>
<gene>
    <name evidence="10" type="ordered locus">AMEC673_01935</name>
</gene>
<dbReference type="Proteomes" id="UP000006296">
    <property type="component" value="Chromosome"/>
</dbReference>
<dbReference type="GO" id="GO:1990195">
    <property type="term" value="C:macrolide transmembrane transporter complex"/>
    <property type="evidence" value="ECO:0007669"/>
    <property type="project" value="InterPro"/>
</dbReference>
<evidence type="ECO:0000256" key="1">
    <source>
        <dbReference type="ARBA" id="ARBA00004196"/>
    </source>
</evidence>
<feature type="transmembrane region" description="Helical" evidence="7">
    <location>
        <begin position="28"/>
        <end position="47"/>
    </location>
</feature>
<dbReference type="SUPFAM" id="SSF111369">
    <property type="entry name" value="HlyD-like secretion proteins"/>
    <property type="match status" value="1"/>
</dbReference>
<evidence type="ECO:0000313" key="11">
    <source>
        <dbReference type="Proteomes" id="UP000006296"/>
    </source>
</evidence>
<dbReference type="KEGG" id="amg:AMEC673_01935"/>
<keyword evidence="7" id="KW-0472">Membrane</keyword>
<dbReference type="AlphaFoldDB" id="A0AB32ZU94"/>
<evidence type="ECO:0000313" key="10">
    <source>
        <dbReference type="EMBL" id="AFT73091.1"/>
    </source>
</evidence>
<dbReference type="Gene3D" id="2.40.50.100">
    <property type="match status" value="1"/>
</dbReference>
<evidence type="ECO:0000256" key="6">
    <source>
        <dbReference type="SAM" id="MobiDB-lite"/>
    </source>
</evidence>
<evidence type="ECO:0000259" key="9">
    <source>
        <dbReference type="Pfam" id="PF25967"/>
    </source>
</evidence>
<dbReference type="GO" id="GO:0015562">
    <property type="term" value="F:efflux transmembrane transporter activity"/>
    <property type="evidence" value="ECO:0007669"/>
    <property type="project" value="TreeGrafter"/>
</dbReference>
<dbReference type="NCBIfam" id="TIGR01730">
    <property type="entry name" value="RND_mfp"/>
    <property type="match status" value="1"/>
</dbReference>
<accession>A0AB32ZU94</accession>
<dbReference type="GO" id="GO:1990281">
    <property type="term" value="C:efflux pump complex"/>
    <property type="evidence" value="ECO:0007669"/>
    <property type="project" value="TreeGrafter"/>
</dbReference>
<evidence type="ECO:0000256" key="5">
    <source>
        <dbReference type="SAM" id="Coils"/>
    </source>
</evidence>
<dbReference type="EMBL" id="CP003844">
    <property type="protein sequence ID" value="AFT73091.1"/>
    <property type="molecule type" value="Genomic_DNA"/>
</dbReference>
<proteinExistence type="inferred from homology"/>
<keyword evidence="7" id="KW-1133">Transmembrane helix</keyword>
<dbReference type="Gene3D" id="6.10.140.1990">
    <property type="match status" value="1"/>
</dbReference>
<keyword evidence="4 5" id="KW-0175">Coiled coil</keyword>
<feature type="domain" description="Multidrug resistance protein MdtA-like barrel-sandwich hybrid" evidence="8">
    <location>
        <begin position="79"/>
        <end position="234"/>
    </location>
</feature>
<reference evidence="11" key="1">
    <citation type="journal article" date="2012" name="Sci. Rep.">
        <title>Genomes of surface isolates of Alteromonas macleodii: the life of a widespread marine opportunistic copiotroph.</title>
        <authorList>
            <person name="Lopez-Perez M."/>
            <person name="Gonzaga A."/>
            <person name="Martin-Cuadrado A.B."/>
            <person name="Onyshchenko O."/>
            <person name="Ghavidel A."/>
            <person name="Ghai R."/>
            <person name="Rodriguez-Valera F."/>
        </authorList>
    </citation>
    <scope>NUCLEOTIDE SEQUENCE [LARGE SCALE GENOMIC DNA]</scope>
    <source>
        <strain evidence="11">English Channel 673</strain>
    </source>
</reference>
<comment type="subcellular location">
    <subcellularLocation>
        <location evidence="1">Cell envelope</location>
    </subcellularLocation>
</comment>
<dbReference type="Gene3D" id="2.40.30.170">
    <property type="match status" value="1"/>
</dbReference>
<evidence type="ECO:0000259" key="8">
    <source>
        <dbReference type="Pfam" id="PF25917"/>
    </source>
</evidence>
<feature type="domain" description="Multidrug resistance protein MdtA-like C-terminal permuted SH3" evidence="9">
    <location>
        <begin position="325"/>
        <end position="380"/>
    </location>
</feature>
<feature type="coiled-coil region" evidence="5">
    <location>
        <begin position="120"/>
        <end position="154"/>
    </location>
</feature>
<dbReference type="InterPro" id="IPR058625">
    <property type="entry name" value="MdtA-like_BSH"/>
</dbReference>
<dbReference type="GO" id="GO:1990961">
    <property type="term" value="P:xenobiotic detoxification by transmembrane export across the plasma membrane"/>
    <property type="evidence" value="ECO:0007669"/>
    <property type="project" value="InterPro"/>
</dbReference>
<dbReference type="Pfam" id="PF25967">
    <property type="entry name" value="RND-MFP_C"/>
    <property type="match status" value="1"/>
</dbReference>
<sequence length="411" mass="45107">MANLYIRYIAFSFFYGSNALKLPLPIKVLLIAIIVFVPAYAVYAWLYSPQTNTEYLFQGAKIRDIELNLVSTGQLEPKRYVEVGAQVSGQVDNIHVEEGDIVKEGDLLVEIDARVFETQVQNSQAALDSKKAQLAQLRAERELAEVRAQRNQNLFKQNAVSQDVVVSSDTNLKVIDTKITASIAQIKADEASLEGDITKLGFAKIFAPISGTVATLPVREGQTLNANQNAPVLLQISDLSVMTLRAEVSEADVQKIKRGMPVYFSTLGDNKTFYHSTVRQVLPTPTVLNDVVLYQVLIDVENPDRTLMDAMTTQVFFVQEQVKGALSVPLAAVKGRARNQFVMLKQGDEVVRTPVKVGIKNRTHIQIIEGLSEGDEVVVGLADGTAMPAAGMRRVPGGQPPSGPPRRRDGF</sequence>
<keyword evidence="3" id="KW-0813">Transport</keyword>
<dbReference type="InterPro" id="IPR030190">
    <property type="entry name" value="MacA_alpha-hairpin_sf"/>
</dbReference>
<dbReference type="GO" id="GO:0019898">
    <property type="term" value="C:extrinsic component of membrane"/>
    <property type="evidence" value="ECO:0007669"/>
    <property type="project" value="InterPro"/>
</dbReference>
<name>A0AB32ZU94_ALTME</name>
<dbReference type="InterPro" id="IPR006143">
    <property type="entry name" value="RND_pump_MFP"/>
</dbReference>
<dbReference type="InterPro" id="IPR058627">
    <property type="entry name" value="MdtA-like_C"/>
</dbReference>
<protein>
    <submittedName>
        <fullName evidence="10">ABC transporter membrane protein</fullName>
    </submittedName>
</protein>
<keyword evidence="7" id="KW-0812">Transmembrane</keyword>
<dbReference type="Gene3D" id="2.40.420.20">
    <property type="match status" value="1"/>
</dbReference>
<dbReference type="Pfam" id="PF25917">
    <property type="entry name" value="BSH_RND"/>
    <property type="match status" value="1"/>
</dbReference>
<dbReference type="PANTHER" id="PTHR30469">
    <property type="entry name" value="MULTIDRUG RESISTANCE PROTEIN MDTA"/>
    <property type="match status" value="1"/>
</dbReference>